<dbReference type="NCBIfam" id="TIGR04282">
    <property type="entry name" value="glyco_like_cofC"/>
    <property type="match status" value="1"/>
</dbReference>
<protein>
    <recommendedName>
        <fullName evidence="3">Glycosyltransferase</fullName>
    </recommendedName>
</protein>
<dbReference type="PANTHER" id="PTHR36529">
    <property type="entry name" value="SLL1095 PROTEIN"/>
    <property type="match status" value="1"/>
</dbReference>
<name>A0A251XAH6_9GAMM</name>
<organism evidence="1 2">
    <name type="scientific">Thioflexithrix psekupsensis</name>
    <dbReference type="NCBI Taxonomy" id="1570016"/>
    <lineage>
        <taxon>Bacteria</taxon>
        <taxon>Pseudomonadati</taxon>
        <taxon>Pseudomonadota</taxon>
        <taxon>Gammaproteobacteria</taxon>
        <taxon>Thiotrichales</taxon>
        <taxon>Thioflexithrix</taxon>
    </lineage>
</organism>
<keyword evidence="2" id="KW-1185">Reference proteome</keyword>
<reference evidence="1 2" key="1">
    <citation type="submission" date="2016-12" db="EMBL/GenBank/DDBJ databases">
        <title>Thioflexothrix psekupsii D3 genome sequencing and assembly.</title>
        <authorList>
            <person name="Fomenkov A."/>
            <person name="Vincze T."/>
            <person name="Grabovich M."/>
            <person name="Anton B.P."/>
            <person name="Dubinina G."/>
            <person name="Orlova M."/>
            <person name="Belousova E."/>
            <person name="Roberts R.J."/>
        </authorList>
    </citation>
    <scope>NUCLEOTIDE SEQUENCE [LARGE SCALE GENOMIC DNA]</scope>
    <source>
        <strain evidence="1">D3</strain>
    </source>
</reference>
<dbReference type="AlphaFoldDB" id="A0A251XAH6"/>
<dbReference type="Proteomes" id="UP000194798">
    <property type="component" value="Unassembled WGS sequence"/>
</dbReference>
<comment type="caution">
    <text evidence="1">The sequence shown here is derived from an EMBL/GenBank/DDBJ whole genome shotgun (WGS) entry which is preliminary data.</text>
</comment>
<dbReference type="OrthoDB" id="9798250at2"/>
<dbReference type="Gene3D" id="3.90.550.10">
    <property type="entry name" value="Spore Coat Polysaccharide Biosynthesis Protein SpsA, Chain A"/>
    <property type="match status" value="1"/>
</dbReference>
<dbReference type="SUPFAM" id="SSF53448">
    <property type="entry name" value="Nucleotide-diphospho-sugar transferases"/>
    <property type="match status" value="1"/>
</dbReference>
<gene>
    <name evidence="1" type="ORF">TPSD3_04905</name>
</gene>
<sequence>MKIVQVLTKAPVMGQVKTCLIPHYGEVQATLIYQALLWSQLERIISEEWTVELWCTPDDQHPFLQQCAAHFNIQTQVQQGEDLGQRMTYALSNTGGSATLLIGCDCPMIDKALILQGFNALEQAQLVFSPAEDGGFVLVGATKMPTNLFTAMRWGQTDVMTTIRQRLRHQGLIWSELPTQWDVDYPEDVQRWQREFGGN</sequence>
<dbReference type="InterPro" id="IPR018641">
    <property type="entry name" value="Trfase_1_rSAM/seldom-assoc"/>
</dbReference>
<dbReference type="EMBL" id="MSLT01000007">
    <property type="protein sequence ID" value="OUD15038.1"/>
    <property type="molecule type" value="Genomic_DNA"/>
</dbReference>
<dbReference type="PANTHER" id="PTHR36529:SF1">
    <property type="entry name" value="GLYCOSYLTRANSFERASE"/>
    <property type="match status" value="1"/>
</dbReference>
<dbReference type="InterPro" id="IPR029044">
    <property type="entry name" value="Nucleotide-diphossugar_trans"/>
</dbReference>
<evidence type="ECO:0000313" key="2">
    <source>
        <dbReference type="Proteomes" id="UP000194798"/>
    </source>
</evidence>
<dbReference type="RefSeq" id="WP_086487477.1">
    <property type="nucleotide sequence ID" value="NZ_MSLT01000007.1"/>
</dbReference>
<evidence type="ECO:0000313" key="1">
    <source>
        <dbReference type="EMBL" id="OUD15038.1"/>
    </source>
</evidence>
<dbReference type="Pfam" id="PF09837">
    <property type="entry name" value="DUF2064"/>
    <property type="match status" value="1"/>
</dbReference>
<evidence type="ECO:0008006" key="3">
    <source>
        <dbReference type="Google" id="ProtNLM"/>
    </source>
</evidence>
<accession>A0A251XAH6</accession>
<proteinExistence type="predicted"/>